<dbReference type="EMBL" id="DS995902">
    <property type="protein sequence ID" value="EEA23078.1"/>
    <property type="molecule type" value="Genomic_DNA"/>
</dbReference>
<reference evidence="3" key="1">
    <citation type="journal article" date="2015" name="Genome Announc.">
        <title>Genome sequence of the AIDS-associated pathogen Penicillium marneffei (ATCC18224) and its near taxonomic relative Talaromyces stipitatus (ATCC10500).</title>
        <authorList>
            <person name="Nierman W.C."/>
            <person name="Fedorova-Abrams N.D."/>
            <person name="Andrianopoulos A."/>
        </authorList>
    </citation>
    <scope>NUCLEOTIDE SEQUENCE [LARGE SCALE GENOMIC DNA]</scope>
    <source>
        <strain evidence="3">ATCC 18224 / CBS 334.59 / QM 7333</strain>
    </source>
</reference>
<proteinExistence type="predicted"/>
<evidence type="ECO:0000259" key="1">
    <source>
        <dbReference type="PROSITE" id="PS00028"/>
    </source>
</evidence>
<dbReference type="PhylomeDB" id="B6QI83"/>
<protein>
    <recommendedName>
        <fullName evidence="1">C2H2-type domain-containing protein</fullName>
    </recommendedName>
</protein>
<dbReference type="PROSITE" id="PS00028">
    <property type="entry name" value="ZINC_FINGER_C2H2_1"/>
    <property type="match status" value="1"/>
</dbReference>
<sequence length="358" mass="41863">MPWELQVCRFCQKKYGNKTGLRRHLIQYIDEWRIPADGIHDVLEIQRILYPEDDDNEYQCPSRDCREIIATRQKFIQHVVTKLHWGGFPEGPLRGSNDANDESVDLSNISEWVLPFDEKVVKIFKPEGPFPLLRLPPELRTIVYEMTLCCPGINICAMKEEAPSPRQAKVFLQRNRDNNPLSLLMTSRGIYDEARSVFYSKNKFTFANIDAVPIFLIGIGQENAKLLRSLRLMPAGEDQFENQLSTIRQHIWGINGQDSTNNKKLDIWNDHTTYLDLLEKIGRTSCMYPLPEPHRFILWNPRNTGHANRVRFKLHCHFSDTIFKYMHGYERWNAHVWHGEASYELILHVEKNDQSKGV</sequence>
<dbReference type="InterPro" id="IPR013087">
    <property type="entry name" value="Znf_C2H2_type"/>
</dbReference>
<keyword evidence="3" id="KW-1185">Reference proteome</keyword>
<evidence type="ECO:0000313" key="2">
    <source>
        <dbReference type="EMBL" id="EEA23078.1"/>
    </source>
</evidence>
<dbReference type="HOGENOM" id="CLU_839303_0_0_1"/>
<gene>
    <name evidence="2" type="ORF">PMAA_096730</name>
</gene>
<name>B6QI83_TALMQ</name>
<dbReference type="InterPro" id="IPR038883">
    <property type="entry name" value="AN11006-like"/>
</dbReference>
<dbReference type="AlphaFoldDB" id="B6QI83"/>
<dbReference type="PANTHER" id="PTHR42085">
    <property type="entry name" value="F-BOX DOMAIN-CONTAINING PROTEIN"/>
    <property type="match status" value="1"/>
</dbReference>
<dbReference type="VEuPathDB" id="FungiDB:PMAA_096730"/>
<organism evidence="2 3">
    <name type="scientific">Talaromyces marneffei (strain ATCC 18224 / CBS 334.59 / QM 7333)</name>
    <name type="common">Penicillium marneffei</name>
    <dbReference type="NCBI Taxonomy" id="441960"/>
    <lineage>
        <taxon>Eukaryota</taxon>
        <taxon>Fungi</taxon>
        <taxon>Dikarya</taxon>
        <taxon>Ascomycota</taxon>
        <taxon>Pezizomycotina</taxon>
        <taxon>Eurotiomycetes</taxon>
        <taxon>Eurotiomycetidae</taxon>
        <taxon>Eurotiales</taxon>
        <taxon>Trichocomaceae</taxon>
        <taxon>Talaromyces</taxon>
        <taxon>Talaromyces sect. Talaromyces</taxon>
    </lineage>
</organism>
<accession>B6QI83</accession>
<feature type="domain" description="C2H2-type" evidence="1">
    <location>
        <begin position="60"/>
        <end position="84"/>
    </location>
</feature>
<evidence type="ECO:0000313" key="3">
    <source>
        <dbReference type="Proteomes" id="UP000001294"/>
    </source>
</evidence>
<dbReference type="Proteomes" id="UP000001294">
    <property type="component" value="Unassembled WGS sequence"/>
</dbReference>
<dbReference type="PANTHER" id="PTHR42085:SF2">
    <property type="entry name" value="F-BOX DOMAIN-CONTAINING PROTEIN"/>
    <property type="match status" value="1"/>
</dbReference>
<dbReference type="OrthoDB" id="4472000at2759"/>